<keyword evidence="3" id="KW-1185">Reference proteome</keyword>
<accession>A0A9W4WPP9</accession>
<feature type="region of interest" description="Disordered" evidence="1">
    <location>
        <begin position="1"/>
        <end position="24"/>
    </location>
</feature>
<reference evidence="2" key="1">
    <citation type="submission" date="2022-08" db="EMBL/GenBank/DDBJ databases">
        <authorList>
            <person name="Kallberg Y."/>
            <person name="Tangrot J."/>
            <person name="Rosling A."/>
        </authorList>
    </citation>
    <scope>NUCLEOTIDE SEQUENCE</scope>
    <source>
        <strain evidence="2">Wild A</strain>
    </source>
</reference>
<name>A0A9W4WPP9_9GLOM</name>
<dbReference type="EMBL" id="CAMKVN010001588">
    <property type="protein sequence ID" value="CAI2176967.1"/>
    <property type="molecule type" value="Genomic_DNA"/>
</dbReference>
<sequence length="94" mass="10728">MKASQKIVTNDQMQTNKSKNYHQGVKHHHDINNNQETDLLPEISLTMESIEKYASNNKEITKVTSENVFDMCDEMKIMFIQSRNPDSDAIAAVA</sequence>
<organism evidence="2 3">
    <name type="scientific">Funneliformis geosporum</name>
    <dbReference type="NCBI Taxonomy" id="1117311"/>
    <lineage>
        <taxon>Eukaryota</taxon>
        <taxon>Fungi</taxon>
        <taxon>Fungi incertae sedis</taxon>
        <taxon>Mucoromycota</taxon>
        <taxon>Glomeromycotina</taxon>
        <taxon>Glomeromycetes</taxon>
        <taxon>Glomerales</taxon>
        <taxon>Glomeraceae</taxon>
        <taxon>Funneliformis</taxon>
    </lineage>
</organism>
<dbReference type="AlphaFoldDB" id="A0A9W4WPP9"/>
<comment type="caution">
    <text evidence="2">The sequence shown here is derived from an EMBL/GenBank/DDBJ whole genome shotgun (WGS) entry which is preliminary data.</text>
</comment>
<evidence type="ECO:0000313" key="3">
    <source>
        <dbReference type="Proteomes" id="UP001153678"/>
    </source>
</evidence>
<dbReference type="Proteomes" id="UP001153678">
    <property type="component" value="Unassembled WGS sequence"/>
</dbReference>
<evidence type="ECO:0000256" key="1">
    <source>
        <dbReference type="SAM" id="MobiDB-lite"/>
    </source>
</evidence>
<gene>
    <name evidence="2" type="ORF">FWILDA_LOCUS7849</name>
</gene>
<protein>
    <submittedName>
        <fullName evidence="2">18774_t:CDS:1</fullName>
    </submittedName>
</protein>
<feature type="compositionally biased region" description="Polar residues" evidence="1">
    <location>
        <begin position="1"/>
        <end position="18"/>
    </location>
</feature>
<proteinExistence type="predicted"/>
<dbReference type="OrthoDB" id="2355457at2759"/>
<evidence type="ECO:0000313" key="2">
    <source>
        <dbReference type="EMBL" id="CAI2176967.1"/>
    </source>
</evidence>